<protein>
    <recommendedName>
        <fullName evidence="4">Holin</fullName>
    </recommendedName>
</protein>
<name>A0ABU6PX11_9BACL</name>
<keyword evidence="1" id="KW-0812">Transmembrane</keyword>
<keyword evidence="1" id="KW-1133">Transmembrane helix</keyword>
<evidence type="ECO:0000313" key="3">
    <source>
        <dbReference type="Proteomes" id="UP001343257"/>
    </source>
</evidence>
<reference evidence="2 3" key="1">
    <citation type="submission" date="2023-03" db="EMBL/GenBank/DDBJ databases">
        <title>Bacillus Genome Sequencing.</title>
        <authorList>
            <person name="Dunlap C."/>
        </authorList>
    </citation>
    <scope>NUCLEOTIDE SEQUENCE [LARGE SCALE GENOMIC DNA]</scope>
    <source>
        <strain evidence="2 3">NRS-52</strain>
    </source>
</reference>
<keyword evidence="1" id="KW-0472">Membrane</keyword>
<gene>
    <name evidence="2" type="ORF">P9847_19050</name>
</gene>
<dbReference type="RefSeq" id="WP_127602297.1">
    <property type="nucleotide sequence ID" value="NZ_BIMK01000010.1"/>
</dbReference>
<feature type="transmembrane region" description="Helical" evidence="1">
    <location>
        <begin position="29"/>
        <end position="50"/>
    </location>
</feature>
<dbReference type="Proteomes" id="UP001343257">
    <property type="component" value="Unassembled WGS sequence"/>
</dbReference>
<accession>A0ABU6PX11</accession>
<evidence type="ECO:0000256" key="1">
    <source>
        <dbReference type="SAM" id="Phobius"/>
    </source>
</evidence>
<sequence>MSSWVGIVVSALLTGIVQANYLRRHGITRDVVAATLILASGLALYLLLLFEAPMPTLTKIVEWALEPLYKPVAKWLMEGTENG</sequence>
<comment type="caution">
    <text evidence="2">The sequence shown here is derived from an EMBL/GenBank/DDBJ whole genome shotgun (WGS) entry which is preliminary data.</text>
</comment>
<dbReference type="EMBL" id="JARTLD010000048">
    <property type="protein sequence ID" value="MED5019404.1"/>
    <property type="molecule type" value="Genomic_DNA"/>
</dbReference>
<proteinExistence type="predicted"/>
<evidence type="ECO:0008006" key="4">
    <source>
        <dbReference type="Google" id="ProtNLM"/>
    </source>
</evidence>
<evidence type="ECO:0000313" key="2">
    <source>
        <dbReference type="EMBL" id="MED5019404.1"/>
    </source>
</evidence>
<organism evidence="2 3">
    <name type="scientific">Paenibacillus chibensis</name>
    <dbReference type="NCBI Taxonomy" id="59846"/>
    <lineage>
        <taxon>Bacteria</taxon>
        <taxon>Bacillati</taxon>
        <taxon>Bacillota</taxon>
        <taxon>Bacilli</taxon>
        <taxon>Bacillales</taxon>
        <taxon>Paenibacillaceae</taxon>
        <taxon>Paenibacillus</taxon>
    </lineage>
</organism>
<keyword evidence="3" id="KW-1185">Reference proteome</keyword>